<dbReference type="AlphaFoldDB" id="A0A5J9U1D8"/>
<feature type="compositionally biased region" description="Low complexity" evidence="1">
    <location>
        <begin position="1"/>
        <end position="16"/>
    </location>
</feature>
<comment type="caution">
    <text evidence="2">The sequence shown here is derived from an EMBL/GenBank/DDBJ whole genome shotgun (WGS) entry which is preliminary data.</text>
</comment>
<organism evidence="2 3">
    <name type="scientific">Eragrostis curvula</name>
    <name type="common">weeping love grass</name>
    <dbReference type="NCBI Taxonomy" id="38414"/>
    <lineage>
        <taxon>Eukaryota</taxon>
        <taxon>Viridiplantae</taxon>
        <taxon>Streptophyta</taxon>
        <taxon>Embryophyta</taxon>
        <taxon>Tracheophyta</taxon>
        <taxon>Spermatophyta</taxon>
        <taxon>Magnoliopsida</taxon>
        <taxon>Liliopsida</taxon>
        <taxon>Poales</taxon>
        <taxon>Poaceae</taxon>
        <taxon>PACMAD clade</taxon>
        <taxon>Chloridoideae</taxon>
        <taxon>Eragrostideae</taxon>
        <taxon>Eragrostidinae</taxon>
        <taxon>Eragrostis</taxon>
    </lineage>
</organism>
<feature type="compositionally biased region" description="Low complexity" evidence="1">
    <location>
        <begin position="24"/>
        <end position="34"/>
    </location>
</feature>
<dbReference type="Gramene" id="TVU17247">
    <property type="protein sequence ID" value="TVU17247"/>
    <property type="gene ID" value="EJB05_33266"/>
</dbReference>
<accession>A0A5J9U1D8</accession>
<feature type="region of interest" description="Disordered" evidence="1">
    <location>
        <begin position="1"/>
        <end position="34"/>
    </location>
</feature>
<evidence type="ECO:0000256" key="1">
    <source>
        <dbReference type="SAM" id="MobiDB-lite"/>
    </source>
</evidence>
<protein>
    <submittedName>
        <fullName evidence="2">Uncharacterized protein</fullName>
    </submittedName>
</protein>
<evidence type="ECO:0000313" key="2">
    <source>
        <dbReference type="EMBL" id="TVU17247.1"/>
    </source>
</evidence>
<keyword evidence="3" id="KW-1185">Reference proteome</keyword>
<proteinExistence type="predicted"/>
<feature type="non-terminal residue" evidence="2">
    <location>
        <position position="1"/>
    </location>
</feature>
<dbReference type="Proteomes" id="UP000324897">
    <property type="component" value="Chromosome 7"/>
</dbReference>
<gene>
    <name evidence="2" type="ORF">EJB05_33266</name>
</gene>
<name>A0A5J9U1D8_9POAL</name>
<feature type="region of interest" description="Disordered" evidence="1">
    <location>
        <begin position="56"/>
        <end position="96"/>
    </location>
</feature>
<evidence type="ECO:0000313" key="3">
    <source>
        <dbReference type="Proteomes" id="UP000324897"/>
    </source>
</evidence>
<sequence>MTVFSRSSTSPSFSQSAPPPTPSPASSSTAAAHISSLSRAPSSFLSIDGRWRNRSRGQPVDLGGAFPSLFHPRSCSGPLRREGMDGDDPSICAPRPLRRRLDPAACGSRAAVPPSLVQPSAAAASSLSHPEVRPLCHGGKGDCAPLQQTLPPPPTQSCTGKEIASSEFRIIIAEMLDISMEASWCSVDATSSLLVNLTFPLTPLIITSSNPSGASACSSIPGKPATILQSNLPRWTHFPNACNMKGPSFQDTEIHYETKFGPFLYWNK</sequence>
<dbReference type="EMBL" id="RWGY01000029">
    <property type="protein sequence ID" value="TVU17247.1"/>
    <property type="molecule type" value="Genomic_DNA"/>
</dbReference>
<reference evidence="2 3" key="1">
    <citation type="journal article" date="2019" name="Sci. Rep.">
        <title>A high-quality genome of Eragrostis curvula grass provides insights into Poaceae evolution and supports new strategies to enhance forage quality.</title>
        <authorList>
            <person name="Carballo J."/>
            <person name="Santos B.A.C.M."/>
            <person name="Zappacosta D."/>
            <person name="Garbus I."/>
            <person name="Selva J.P."/>
            <person name="Gallo C.A."/>
            <person name="Diaz A."/>
            <person name="Albertini E."/>
            <person name="Caccamo M."/>
            <person name="Echenique V."/>
        </authorList>
    </citation>
    <scope>NUCLEOTIDE SEQUENCE [LARGE SCALE GENOMIC DNA]</scope>
    <source>
        <strain evidence="3">cv. Victoria</strain>
        <tissue evidence="2">Leaf</tissue>
    </source>
</reference>